<evidence type="ECO:0000256" key="1">
    <source>
        <dbReference type="ARBA" id="ARBA00023015"/>
    </source>
</evidence>
<dbReference type="Gene3D" id="1.10.357.10">
    <property type="entry name" value="Tetracycline Repressor, domain 2"/>
    <property type="match status" value="1"/>
</dbReference>
<feature type="domain" description="HTH tetR-type" evidence="5">
    <location>
        <begin position="4"/>
        <end position="64"/>
    </location>
</feature>
<reference evidence="6 7" key="1">
    <citation type="submission" date="2017-04" db="EMBL/GenBank/DDBJ databases">
        <title>Comparative genome analysis of Subtercola boreus.</title>
        <authorList>
            <person name="Cho Y.-J."/>
            <person name="Cho A."/>
            <person name="Kim O.-S."/>
            <person name="Lee J.-I."/>
        </authorList>
    </citation>
    <scope>NUCLEOTIDE SEQUENCE [LARGE SCALE GENOMIC DNA]</scope>
    <source>
        <strain evidence="6 7">P27444</strain>
    </source>
</reference>
<evidence type="ECO:0000313" key="7">
    <source>
        <dbReference type="Proteomes" id="UP000256709"/>
    </source>
</evidence>
<feature type="DNA-binding region" description="H-T-H motif" evidence="4">
    <location>
        <begin position="27"/>
        <end position="46"/>
    </location>
</feature>
<proteinExistence type="predicted"/>
<keyword evidence="1" id="KW-0805">Transcription regulation</keyword>
<dbReference type="PANTHER" id="PTHR47506:SF1">
    <property type="entry name" value="HTH-TYPE TRANSCRIPTIONAL REGULATOR YJDC"/>
    <property type="match status" value="1"/>
</dbReference>
<dbReference type="GO" id="GO:0003677">
    <property type="term" value="F:DNA binding"/>
    <property type="evidence" value="ECO:0007669"/>
    <property type="project" value="UniProtKB-UniRule"/>
</dbReference>
<accession>A0A3E0VUK4</accession>
<dbReference type="EMBL" id="NBXA01000018">
    <property type="protein sequence ID" value="RFA13285.1"/>
    <property type="molecule type" value="Genomic_DNA"/>
</dbReference>
<keyword evidence="3" id="KW-0804">Transcription</keyword>
<dbReference type="RefSeq" id="WP_116282706.1">
    <property type="nucleotide sequence ID" value="NZ_NBXA01000018.1"/>
</dbReference>
<dbReference type="InterPro" id="IPR001647">
    <property type="entry name" value="HTH_TetR"/>
</dbReference>
<dbReference type="SUPFAM" id="SSF48498">
    <property type="entry name" value="Tetracyclin repressor-like, C-terminal domain"/>
    <property type="match status" value="1"/>
</dbReference>
<dbReference type="InterPro" id="IPR036271">
    <property type="entry name" value="Tet_transcr_reg_TetR-rel_C_sf"/>
</dbReference>
<sequence>MNPDELRNHIIATADELYYARGIQTVGMDELRQASGLSLKKLYSIFPSKESIVLEVMRYRHQLWTTGVEGAVEKVSVPVDRLLAIYDYLAEWFDTDSFRGCGFINAFGELGAVSPQIAATARTHKQQFQDYVGHLVDEVGGTPELAAQLAILAEGAQTTAAISGQSSAAGSARRAARTLISVNTGTPVDAVEV</sequence>
<dbReference type="PROSITE" id="PS50977">
    <property type="entry name" value="HTH_TETR_2"/>
    <property type="match status" value="1"/>
</dbReference>
<dbReference type="InterPro" id="IPR009057">
    <property type="entry name" value="Homeodomain-like_sf"/>
</dbReference>
<evidence type="ECO:0000259" key="5">
    <source>
        <dbReference type="PROSITE" id="PS50977"/>
    </source>
</evidence>
<protein>
    <submittedName>
        <fullName evidence="6">TetR family transcriptional regulator</fullName>
    </submittedName>
</protein>
<evidence type="ECO:0000256" key="2">
    <source>
        <dbReference type="ARBA" id="ARBA00023125"/>
    </source>
</evidence>
<dbReference type="PANTHER" id="PTHR47506">
    <property type="entry name" value="TRANSCRIPTIONAL REGULATORY PROTEIN"/>
    <property type="match status" value="1"/>
</dbReference>
<dbReference type="AlphaFoldDB" id="A0A3E0VUK4"/>
<name>A0A3E0VUK4_9MICO</name>
<evidence type="ECO:0000313" key="6">
    <source>
        <dbReference type="EMBL" id="RFA13285.1"/>
    </source>
</evidence>
<organism evidence="6 7">
    <name type="scientific">Subtercola boreus</name>
    <dbReference type="NCBI Taxonomy" id="120213"/>
    <lineage>
        <taxon>Bacteria</taxon>
        <taxon>Bacillati</taxon>
        <taxon>Actinomycetota</taxon>
        <taxon>Actinomycetes</taxon>
        <taxon>Micrococcales</taxon>
        <taxon>Microbacteriaceae</taxon>
        <taxon>Subtercola</taxon>
    </lineage>
</organism>
<dbReference type="OrthoDB" id="3196926at2"/>
<comment type="caution">
    <text evidence="6">The sequence shown here is derived from an EMBL/GenBank/DDBJ whole genome shotgun (WGS) entry which is preliminary data.</text>
</comment>
<keyword evidence="2 4" id="KW-0238">DNA-binding</keyword>
<dbReference type="Proteomes" id="UP000256709">
    <property type="component" value="Unassembled WGS sequence"/>
</dbReference>
<evidence type="ECO:0000256" key="3">
    <source>
        <dbReference type="ARBA" id="ARBA00023163"/>
    </source>
</evidence>
<dbReference type="SUPFAM" id="SSF46689">
    <property type="entry name" value="Homeodomain-like"/>
    <property type="match status" value="1"/>
</dbReference>
<evidence type="ECO:0000256" key="4">
    <source>
        <dbReference type="PROSITE-ProRule" id="PRU00335"/>
    </source>
</evidence>
<gene>
    <name evidence="6" type="ORF">B7R21_07900</name>
</gene>
<dbReference type="Pfam" id="PF00440">
    <property type="entry name" value="TetR_N"/>
    <property type="match status" value="1"/>
</dbReference>